<dbReference type="AlphaFoldDB" id="A0A655AQV9"/>
<dbReference type="EMBL" id="CNGE01000875">
    <property type="protein sequence ID" value="CKT45447.1"/>
    <property type="molecule type" value="Genomic_DNA"/>
</dbReference>
<evidence type="ECO:0000313" key="2">
    <source>
        <dbReference type="EMBL" id="CKT45447.1"/>
    </source>
</evidence>
<evidence type="ECO:0000313" key="5">
    <source>
        <dbReference type="Proteomes" id="UP000048948"/>
    </source>
</evidence>
<gene>
    <name evidence="3" type="ORF">ERS007739_01321</name>
    <name evidence="2" type="ORF">ERS027646_03604</name>
    <name evidence="1" type="ORF">ERS027661_03434</name>
</gene>
<proteinExistence type="predicted"/>
<dbReference type="Proteomes" id="UP000048948">
    <property type="component" value="Unassembled WGS sequence"/>
</dbReference>
<evidence type="ECO:0000313" key="3">
    <source>
        <dbReference type="EMBL" id="COX45760.1"/>
    </source>
</evidence>
<reference evidence="4 5" key="2">
    <citation type="submission" date="2015-03" db="EMBL/GenBank/DDBJ databases">
        <authorList>
            <consortium name="Pathogen Informatics"/>
        </authorList>
    </citation>
    <scope>NUCLEOTIDE SEQUENCE [LARGE SCALE GENOMIC DNA]</scope>
    <source>
        <strain evidence="2 5">Bir 172</strain>
        <strain evidence="1 6">Bir 187</strain>
        <strain evidence="4">N09902308</strain>
    </source>
</reference>
<organism evidence="2 5">
    <name type="scientific">Mycobacterium tuberculosis</name>
    <dbReference type="NCBI Taxonomy" id="1773"/>
    <lineage>
        <taxon>Bacteria</taxon>
        <taxon>Bacillati</taxon>
        <taxon>Actinomycetota</taxon>
        <taxon>Actinomycetes</taxon>
        <taxon>Mycobacteriales</taxon>
        <taxon>Mycobacteriaceae</taxon>
        <taxon>Mycobacterium</taxon>
        <taxon>Mycobacterium tuberculosis complex</taxon>
    </lineage>
</organism>
<name>A0A655AQV9_MYCTX</name>
<evidence type="ECO:0000313" key="4">
    <source>
        <dbReference type="Proteomes" id="UP000039021"/>
    </source>
</evidence>
<sequence length="92" mass="9591">MVKGTYGPARVVACAGSQLSLAPPFQARCIPTHWCSGSLTHSPSRKGPRVVSKRNGMVTPAGSNACVMGFQPICWNAGDAALNPLVLESVPK</sequence>
<evidence type="ECO:0000313" key="6">
    <source>
        <dbReference type="Proteomes" id="UP000049023"/>
    </source>
</evidence>
<protein>
    <submittedName>
        <fullName evidence="2">Uncharacterized protein</fullName>
    </submittedName>
</protein>
<reference evidence="3" key="1">
    <citation type="submission" date="2015-03" db="EMBL/GenBank/DDBJ databases">
        <authorList>
            <consortium name="Pathogen Informatics"/>
            <person name="Murphy D."/>
        </authorList>
    </citation>
    <scope>NUCLEOTIDE SEQUENCE</scope>
    <source>
        <strain evidence="3">N09902308</strain>
    </source>
</reference>
<accession>A0A655AQV9</accession>
<evidence type="ECO:0000313" key="1">
    <source>
        <dbReference type="EMBL" id="CKS70413.1"/>
    </source>
</evidence>
<dbReference type="Proteomes" id="UP000049023">
    <property type="component" value="Unassembled WGS sequence"/>
</dbReference>
<dbReference type="EMBL" id="CSBK01000490">
    <property type="protein sequence ID" value="COX45760.1"/>
    <property type="molecule type" value="Genomic_DNA"/>
</dbReference>
<dbReference type="Proteomes" id="UP000039021">
    <property type="component" value="Unassembled WGS sequence"/>
</dbReference>
<dbReference type="EMBL" id="CNFU01000895">
    <property type="protein sequence ID" value="CKS70413.1"/>
    <property type="molecule type" value="Genomic_DNA"/>
</dbReference>